<keyword evidence="5" id="KW-0808">Transferase</keyword>
<dbReference type="InterPro" id="IPR000550">
    <property type="entry name" value="Hppk"/>
</dbReference>
<evidence type="ECO:0000259" key="13">
    <source>
        <dbReference type="Pfam" id="PF01288"/>
    </source>
</evidence>
<gene>
    <name evidence="14" type="ORF">TOL_1023</name>
</gene>
<comment type="similarity">
    <text evidence="2">Belongs to the HPPK family.</text>
</comment>
<dbReference type="GO" id="GO:0003848">
    <property type="term" value="F:2-amino-4-hydroxy-6-hydroxymethyldihydropteridine diphosphokinase activity"/>
    <property type="evidence" value="ECO:0007669"/>
    <property type="project" value="UniProtKB-EC"/>
</dbReference>
<evidence type="ECO:0000256" key="4">
    <source>
        <dbReference type="ARBA" id="ARBA00016218"/>
    </source>
</evidence>
<keyword evidence="7 14" id="KW-0418">Kinase</keyword>
<evidence type="ECO:0000256" key="3">
    <source>
        <dbReference type="ARBA" id="ARBA00013253"/>
    </source>
</evidence>
<feature type="domain" description="7,8-dihydro-6-hydroxymethylpterin-pyrophosphokinase" evidence="13">
    <location>
        <begin position="6"/>
        <end position="100"/>
    </location>
</feature>
<keyword evidence="9" id="KW-0289">Folate biosynthesis</keyword>
<dbReference type="GO" id="GO:0005524">
    <property type="term" value="F:ATP binding"/>
    <property type="evidence" value="ECO:0007669"/>
    <property type="project" value="UniProtKB-KW"/>
</dbReference>
<dbReference type="GO" id="GO:0046654">
    <property type="term" value="P:tetrahydrofolate biosynthetic process"/>
    <property type="evidence" value="ECO:0007669"/>
    <property type="project" value="UniProtKB-UniPathway"/>
</dbReference>
<evidence type="ECO:0000313" key="15">
    <source>
        <dbReference type="Proteomes" id="UP000011866"/>
    </source>
</evidence>
<sequence>MPYYLLGLGSNIRPNEHLRLAEQQLQDIGEVVSASPILNTAPVGDTFHYEFCNQLLVLHTEMPPTMLKHRLQVIETNLGREPKNPSRKTKDRTIDLDILARAADADTCRQHPLEESYYQKVMSLWSSKLKQDTDTHTLKV</sequence>
<keyword evidence="8" id="KW-0067">ATP-binding</keyword>
<dbReference type="GeneID" id="79175956"/>
<dbReference type="GO" id="GO:0046656">
    <property type="term" value="P:folic acid biosynthetic process"/>
    <property type="evidence" value="ECO:0007669"/>
    <property type="project" value="UniProtKB-KW"/>
</dbReference>
<evidence type="ECO:0000256" key="8">
    <source>
        <dbReference type="ARBA" id="ARBA00022840"/>
    </source>
</evidence>
<dbReference type="Pfam" id="PF01288">
    <property type="entry name" value="HPPK"/>
    <property type="match status" value="1"/>
</dbReference>
<evidence type="ECO:0000256" key="9">
    <source>
        <dbReference type="ARBA" id="ARBA00022909"/>
    </source>
</evidence>
<dbReference type="EC" id="2.7.6.3" evidence="3"/>
<dbReference type="SUPFAM" id="SSF55083">
    <property type="entry name" value="6-hydroxymethyl-7,8-dihydropterin pyrophosphokinase, HPPK"/>
    <property type="match status" value="1"/>
</dbReference>
<dbReference type="AlphaFoldDB" id="M5DQN4"/>
<evidence type="ECO:0000256" key="2">
    <source>
        <dbReference type="ARBA" id="ARBA00005810"/>
    </source>
</evidence>
<evidence type="ECO:0000256" key="11">
    <source>
        <dbReference type="ARBA" id="ARBA00029766"/>
    </source>
</evidence>
<evidence type="ECO:0000256" key="5">
    <source>
        <dbReference type="ARBA" id="ARBA00022679"/>
    </source>
</evidence>
<comment type="pathway">
    <text evidence="1">Cofactor biosynthesis; tetrahydrofolate biosynthesis; 2-amino-4-hydroxy-6-hydroxymethyl-7,8-dihydropteridine diphosphate from 7,8-dihydroneopterin triphosphate: step 4/4.</text>
</comment>
<dbReference type="KEGG" id="tol:TOL_1023"/>
<dbReference type="Gene3D" id="3.30.70.560">
    <property type="entry name" value="7,8-Dihydro-6-hydroxymethylpterin-pyrophosphokinase HPPK"/>
    <property type="match status" value="1"/>
</dbReference>
<dbReference type="STRING" id="187493.CN03_13085"/>
<evidence type="ECO:0000256" key="10">
    <source>
        <dbReference type="ARBA" id="ARBA00029409"/>
    </source>
</evidence>
<dbReference type="PANTHER" id="PTHR43071">
    <property type="entry name" value="2-AMINO-4-HYDROXY-6-HYDROXYMETHYLDIHYDROPTERIDINE PYROPHOSPHOKINASE"/>
    <property type="match status" value="1"/>
</dbReference>
<dbReference type="PANTHER" id="PTHR43071:SF1">
    <property type="entry name" value="2-AMINO-4-HYDROXY-6-HYDROXYMETHYLDIHYDROPTERIDINE PYROPHOSPHOKINASE"/>
    <property type="match status" value="1"/>
</dbReference>
<dbReference type="Proteomes" id="UP000011866">
    <property type="component" value="Chromosome"/>
</dbReference>
<dbReference type="HOGENOM" id="CLU_1925054_0_0_6"/>
<dbReference type="InterPro" id="IPR035907">
    <property type="entry name" value="Hppk_sf"/>
</dbReference>
<evidence type="ECO:0000256" key="6">
    <source>
        <dbReference type="ARBA" id="ARBA00022741"/>
    </source>
</evidence>
<protein>
    <recommendedName>
        <fullName evidence="4">2-amino-4-hydroxy-6-hydroxymethyldihydropteridine pyrophosphokinase</fullName>
        <ecNumber evidence="3">2.7.6.3</ecNumber>
    </recommendedName>
    <alternativeName>
        <fullName evidence="11">6-hydroxymethyl-7,8-dihydropterin pyrophosphokinase</fullName>
    </alternativeName>
    <alternativeName>
        <fullName evidence="12">7,8-dihydro-6-hydroxymethylpterin-pyrophosphokinase</fullName>
    </alternativeName>
</protein>
<dbReference type="UniPathway" id="UPA00077">
    <property type="reaction ID" value="UER00155"/>
</dbReference>
<dbReference type="EMBL" id="HF680312">
    <property type="protein sequence ID" value="CCU71457.1"/>
    <property type="molecule type" value="Genomic_DNA"/>
</dbReference>
<dbReference type="eggNOG" id="COG0801">
    <property type="taxonomic scope" value="Bacteria"/>
</dbReference>
<evidence type="ECO:0000256" key="1">
    <source>
        <dbReference type="ARBA" id="ARBA00005051"/>
    </source>
</evidence>
<proteinExistence type="inferred from homology"/>
<comment type="function">
    <text evidence="10">Catalyzes the transfer of pyrophosphate from adenosine triphosphate (ATP) to 6-hydroxymethyl-7,8-dihydropterin, an enzymatic step in folate biosynthesis pathway.</text>
</comment>
<dbReference type="RefSeq" id="WP_015486194.1">
    <property type="nucleotide sequence ID" value="NC_020888.1"/>
</dbReference>
<keyword evidence="15" id="KW-1185">Reference proteome</keyword>
<organism evidence="14 15">
    <name type="scientific">Thalassolituus oleivorans MIL-1</name>
    <dbReference type="NCBI Taxonomy" id="1298593"/>
    <lineage>
        <taxon>Bacteria</taxon>
        <taxon>Pseudomonadati</taxon>
        <taxon>Pseudomonadota</taxon>
        <taxon>Gammaproteobacteria</taxon>
        <taxon>Oceanospirillales</taxon>
        <taxon>Oceanospirillaceae</taxon>
        <taxon>Thalassolituus</taxon>
    </lineage>
</organism>
<dbReference type="GO" id="GO:0016301">
    <property type="term" value="F:kinase activity"/>
    <property type="evidence" value="ECO:0007669"/>
    <property type="project" value="UniProtKB-KW"/>
</dbReference>
<keyword evidence="6" id="KW-0547">Nucleotide-binding</keyword>
<name>M5DQN4_9GAMM</name>
<accession>M5DQN4</accession>
<reference evidence="14 15" key="1">
    <citation type="journal article" date="2013" name="Genome Announc.">
        <title>Genome Sequence of Thalassolituus oleivorans MIL-1 (DSM 14913T).</title>
        <authorList>
            <person name="Golyshin P.N."/>
            <person name="Werner J."/>
            <person name="Chernikova T.N."/>
            <person name="Tran H."/>
            <person name="Ferrer M."/>
            <person name="Yakimov M.M."/>
            <person name="Teeling H."/>
            <person name="Golyshina O.V."/>
        </authorList>
    </citation>
    <scope>NUCLEOTIDE SEQUENCE [LARGE SCALE GENOMIC DNA]</scope>
    <source>
        <strain evidence="14 15">MIL-1</strain>
    </source>
</reference>
<evidence type="ECO:0000256" key="7">
    <source>
        <dbReference type="ARBA" id="ARBA00022777"/>
    </source>
</evidence>
<dbReference type="NCBIfam" id="TIGR01498">
    <property type="entry name" value="folK"/>
    <property type="match status" value="1"/>
</dbReference>
<evidence type="ECO:0000313" key="14">
    <source>
        <dbReference type="EMBL" id="CCU71457.1"/>
    </source>
</evidence>
<evidence type="ECO:0000256" key="12">
    <source>
        <dbReference type="ARBA" id="ARBA00033413"/>
    </source>
</evidence>